<accession>A0AAV4TNW8</accession>
<dbReference type="Proteomes" id="UP001054945">
    <property type="component" value="Unassembled WGS sequence"/>
</dbReference>
<dbReference type="EMBL" id="BPLR01011678">
    <property type="protein sequence ID" value="GIY48150.1"/>
    <property type="molecule type" value="Genomic_DNA"/>
</dbReference>
<evidence type="ECO:0000313" key="3">
    <source>
        <dbReference type="Proteomes" id="UP001054945"/>
    </source>
</evidence>
<keyword evidence="3" id="KW-1185">Reference proteome</keyword>
<feature type="compositionally biased region" description="Basic residues" evidence="1">
    <location>
        <begin position="108"/>
        <end position="131"/>
    </location>
</feature>
<organism evidence="2 3">
    <name type="scientific">Caerostris extrusa</name>
    <name type="common">Bark spider</name>
    <name type="synonym">Caerostris bankana</name>
    <dbReference type="NCBI Taxonomy" id="172846"/>
    <lineage>
        <taxon>Eukaryota</taxon>
        <taxon>Metazoa</taxon>
        <taxon>Ecdysozoa</taxon>
        <taxon>Arthropoda</taxon>
        <taxon>Chelicerata</taxon>
        <taxon>Arachnida</taxon>
        <taxon>Araneae</taxon>
        <taxon>Araneomorphae</taxon>
        <taxon>Entelegynae</taxon>
        <taxon>Araneoidea</taxon>
        <taxon>Araneidae</taxon>
        <taxon>Caerostris</taxon>
    </lineage>
</organism>
<sequence length="184" mass="20318">MRLNTDYVILGRFFVRCLGSYPRLWSHGSSSHQHRNQHLCHTARHIGQQCFRLHHQGRTVPPTRSEVGDGYGNRKDPTPSPTSTVGPTSGLRRRRTRVQGHRQDQRARNRRQRPGRSPHQQPLRRTRRPSRQPRGPLPLQHRIAVAAPLAYGGIVGGGVIGHGAALGLGYGAGILGTGIGKALI</sequence>
<protein>
    <submittedName>
        <fullName evidence="2">Uncharacterized protein</fullName>
    </submittedName>
</protein>
<feature type="compositionally biased region" description="Basic residues" evidence="1">
    <location>
        <begin position="91"/>
        <end position="100"/>
    </location>
</feature>
<evidence type="ECO:0000256" key="1">
    <source>
        <dbReference type="SAM" id="MobiDB-lite"/>
    </source>
</evidence>
<proteinExistence type="predicted"/>
<feature type="compositionally biased region" description="Low complexity" evidence="1">
    <location>
        <begin position="81"/>
        <end position="90"/>
    </location>
</feature>
<comment type="caution">
    <text evidence="2">The sequence shown here is derived from an EMBL/GenBank/DDBJ whole genome shotgun (WGS) entry which is preliminary data.</text>
</comment>
<reference evidence="2 3" key="1">
    <citation type="submission" date="2021-06" db="EMBL/GenBank/DDBJ databases">
        <title>Caerostris extrusa draft genome.</title>
        <authorList>
            <person name="Kono N."/>
            <person name="Arakawa K."/>
        </authorList>
    </citation>
    <scope>NUCLEOTIDE SEQUENCE [LARGE SCALE GENOMIC DNA]</scope>
</reference>
<feature type="region of interest" description="Disordered" evidence="1">
    <location>
        <begin position="54"/>
        <end position="138"/>
    </location>
</feature>
<name>A0AAV4TNW8_CAEEX</name>
<dbReference type="AlphaFoldDB" id="A0AAV4TNW8"/>
<gene>
    <name evidence="2" type="ORF">CEXT_284571</name>
</gene>
<evidence type="ECO:0000313" key="2">
    <source>
        <dbReference type="EMBL" id="GIY48150.1"/>
    </source>
</evidence>